<dbReference type="PANTHER" id="PTHR30041:SF8">
    <property type="entry name" value="PROTEIN YFFB"/>
    <property type="match status" value="1"/>
</dbReference>
<dbReference type="InterPro" id="IPR036249">
    <property type="entry name" value="Thioredoxin-like_sf"/>
</dbReference>
<comment type="similarity">
    <text evidence="1 2">Belongs to the ArsC family.</text>
</comment>
<evidence type="ECO:0008006" key="4">
    <source>
        <dbReference type="Google" id="ProtNLM"/>
    </source>
</evidence>
<dbReference type="EMBL" id="CACVAQ010000046">
    <property type="protein sequence ID" value="CAA6799878.1"/>
    <property type="molecule type" value="Genomic_DNA"/>
</dbReference>
<protein>
    <recommendedName>
        <fullName evidence="4">Arsenate reductase</fullName>
    </recommendedName>
</protein>
<gene>
    <name evidence="3" type="ORF">HELGO_WM29759</name>
</gene>
<accession>A0A6S6RX37</accession>
<evidence type="ECO:0000256" key="2">
    <source>
        <dbReference type="PROSITE-ProRule" id="PRU01282"/>
    </source>
</evidence>
<dbReference type="PANTHER" id="PTHR30041">
    <property type="entry name" value="ARSENATE REDUCTASE"/>
    <property type="match status" value="1"/>
</dbReference>
<dbReference type="Pfam" id="PF03960">
    <property type="entry name" value="ArsC"/>
    <property type="match status" value="1"/>
</dbReference>
<dbReference type="InterPro" id="IPR006660">
    <property type="entry name" value="Arsenate_reductase-like"/>
</dbReference>
<dbReference type="AlphaFoldDB" id="A0A6S6RX37"/>
<reference evidence="3" key="1">
    <citation type="submission" date="2020-01" db="EMBL/GenBank/DDBJ databases">
        <authorList>
            <person name="Meier V. D."/>
            <person name="Meier V D."/>
        </authorList>
    </citation>
    <scope>NUCLEOTIDE SEQUENCE</scope>
    <source>
        <strain evidence="3">HLG_WM_MAG_10</strain>
    </source>
</reference>
<sequence length="115" mass="13162">MKKAYHLSTCSTCKRILSEIDTTDFELQDLKKEGLSVEQVEGLAKLSGSYESLLNRRATKYKEMGLKDKELSEQAYKDLLLSHYTFLKRPVFVLDETIFVGNAKKTVEALKEHLS</sequence>
<organism evidence="3">
    <name type="scientific">uncultured Aureispira sp</name>
    <dbReference type="NCBI Taxonomy" id="1331704"/>
    <lineage>
        <taxon>Bacteria</taxon>
        <taxon>Pseudomonadati</taxon>
        <taxon>Bacteroidota</taxon>
        <taxon>Saprospiria</taxon>
        <taxon>Saprospirales</taxon>
        <taxon>Saprospiraceae</taxon>
        <taxon>Aureispira</taxon>
        <taxon>environmental samples</taxon>
    </lineage>
</organism>
<dbReference type="PROSITE" id="PS51353">
    <property type="entry name" value="ARSC"/>
    <property type="match status" value="1"/>
</dbReference>
<evidence type="ECO:0000256" key="1">
    <source>
        <dbReference type="ARBA" id="ARBA00007198"/>
    </source>
</evidence>
<name>A0A6S6RX37_9BACT</name>
<evidence type="ECO:0000313" key="3">
    <source>
        <dbReference type="EMBL" id="CAA6799878.1"/>
    </source>
</evidence>
<dbReference type="Gene3D" id="3.40.30.10">
    <property type="entry name" value="Glutaredoxin"/>
    <property type="match status" value="1"/>
</dbReference>
<dbReference type="SUPFAM" id="SSF52833">
    <property type="entry name" value="Thioredoxin-like"/>
    <property type="match status" value="1"/>
</dbReference>
<proteinExistence type="inferred from homology"/>